<evidence type="ECO:0000313" key="2">
    <source>
        <dbReference type="EMBL" id="SNR33474.1"/>
    </source>
</evidence>
<name>A0A238VH31_9PSEU</name>
<dbReference type="EMBL" id="FZNW01000002">
    <property type="protein sequence ID" value="SNR33474.1"/>
    <property type="molecule type" value="Genomic_DNA"/>
</dbReference>
<evidence type="ECO:0000259" key="1">
    <source>
        <dbReference type="Pfam" id="PF13276"/>
    </source>
</evidence>
<accession>A0A238VH31</accession>
<reference evidence="3" key="1">
    <citation type="submission" date="2017-06" db="EMBL/GenBank/DDBJ databases">
        <authorList>
            <person name="Varghese N."/>
            <person name="Submissions S."/>
        </authorList>
    </citation>
    <scope>NUCLEOTIDE SEQUENCE [LARGE SCALE GENOMIC DNA]</scope>
    <source>
        <strain evidence="3">DSM 45207</strain>
    </source>
</reference>
<feature type="domain" description="HTH-like" evidence="1">
    <location>
        <begin position="77"/>
        <end position="129"/>
    </location>
</feature>
<evidence type="ECO:0000313" key="3">
    <source>
        <dbReference type="Proteomes" id="UP000198348"/>
    </source>
</evidence>
<gene>
    <name evidence="2" type="ORF">SAMN06265360_102242</name>
</gene>
<dbReference type="InterPro" id="IPR025948">
    <property type="entry name" value="HTH-like_dom"/>
</dbReference>
<dbReference type="AlphaFoldDB" id="A0A238VH31"/>
<dbReference type="Proteomes" id="UP000198348">
    <property type="component" value="Unassembled WGS sequence"/>
</dbReference>
<sequence length="130" mass="13939">MLAGATLRMERDLRGGLMSLVGEGLGRVPRDRCGDSGTADGVAVAAPCRAAGVSISAYEQWRRNQDAEPSAAQQAGEELLSEIGRVHASCGGTYGCPRVHTQLRQDGWMVNHTRVERYMPIDDIVGVSAR</sequence>
<dbReference type="RefSeq" id="WP_089299859.1">
    <property type="nucleotide sequence ID" value="NZ_FZNW01000002.1"/>
</dbReference>
<protein>
    <submittedName>
        <fullName evidence="2">HTH-like domain-containing protein</fullName>
    </submittedName>
</protein>
<keyword evidence="3" id="KW-1185">Reference proteome</keyword>
<organism evidence="2 3">
    <name type="scientific">Haloechinothrix alba</name>
    <dbReference type="NCBI Taxonomy" id="664784"/>
    <lineage>
        <taxon>Bacteria</taxon>
        <taxon>Bacillati</taxon>
        <taxon>Actinomycetota</taxon>
        <taxon>Actinomycetes</taxon>
        <taxon>Pseudonocardiales</taxon>
        <taxon>Pseudonocardiaceae</taxon>
        <taxon>Haloechinothrix</taxon>
    </lineage>
</organism>
<dbReference type="Pfam" id="PF13276">
    <property type="entry name" value="HTH_21"/>
    <property type="match status" value="1"/>
</dbReference>
<dbReference type="OrthoDB" id="3254719at2"/>
<proteinExistence type="predicted"/>